<feature type="transmembrane region" description="Helical" evidence="1">
    <location>
        <begin position="20"/>
        <end position="42"/>
    </location>
</feature>
<organism evidence="2">
    <name type="scientific">Manihot esculenta</name>
    <name type="common">Cassava</name>
    <name type="synonym">Jatropha manihot</name>
    <dbReference type="NCBI Taxonomy" id="3983"/>
    <lineage>
        <taxon>Eukaryota</taxon>
        <taxon>Viridiplantae</taxon>
        <taxon>Streptophyta</taxon>
        <taxon>Embryophyta</taxon>
        <taxon>Tracheophyta</taxon>
        <taxon>Spermatophyta</taxon>
        <taxon>Magnoliopsida</taxon>
        <taxon>eudicotyledons</taxon>
        <taxon>Gunneridae</taxon>
        <taxon>Pentapetalae</taxon>
        <taxon>rosids</taxon>
        <taxon>fabids</taxon>
        <taxon>Malpighiales</taxon>
        <taxon>Euphorbiaceae</taxon>
        <taxon>Crotonoideae</taxon>
        <taxon>Manihoteae</taxon>
        <taxon>Manihot</taxon>
    </lineage>
</organism>
<accession>A0A2C9WHX9</accession>
<gene>
    <name evidence="2" type="ORF">MANES_02G201300</name>
</gene>
<dbReference type="EMBL" id="CM004388">
    <property type="protein sequence ID" value="OAY58714.1"/>
    <property type="molecule type" value="Genomic_DNA"/>
</dbReference>
<name>A0A2C9WHX9_MANES</name>
<dbReference type="PROSITE" id="PS51257">
    <property type="entry name" value="PROKAR_LIPOPROTEIN"/>
    <property type="match status" value="1"/>
</dbReference>
<proteinExistence type="predicted"/>
<sequence>MDCRKLQVEVDSKSLVKLVYQIYILFSCYIIKIQIKIIISILKNYMKSLKSPTLPLGERFNSSQLHSFSNRQTNTINSFLPIQNLTKRNFIFSILQIMPYYETPTRVKINHLKQLQMTLQFPINNKKIYFLVLHGYLERVSWNKFNHIFQILKIWKIDHGFCIC</sequence>
<evidence type="ECO:0000256" key="1">
    <source>
        <dbReference type="SAM" id="Phobius"/>
    </source>
</evidence>
<reference evidence="2" key="1">
    <citation type="submission" date="2016-02" db="EMBL/GenBank/DDBJ databases">
        <title>WGS assembly of Manihot esculenta.</title>
        <authorList>
            <person name="Bredeson J.V."/>
            <person name="Prochnik S.E."/>
            <person name="Lyons J.B."/>
            <person name="Schmutz J."/>
            <person name="Grimwood J."/>
            <person name="Vrebalov J."/>
            <person name="Bart R.S."/>
            <person name="Amuge T."/>
            <person name="Ferguson M.E."/>
            <person name="Green R."/>
            <person name="Putnam N."/>
            <person name="Stites J."/>
            <person name="Rounsley S."/>
            <person name="Rokhsar D.S."/>
        </authorList>
    </citation>
    <scope>NUCLEOTIDE SEQUENCE [LARGE SCALE GENOMIC DNA]</scope>
    <source>
        <tissue evidence="2">Leaf</tissue>
    </source>
</reference>
<dbReference type="AlphaFoldDB" id="A0A2C9WHX9"/>
<keyword evidence="1" id="KW-0472">Membrane</keyword>
<keyword evidence="1" id="KW-0812">Transmembrane</keyword>
<keyword evidence="1" id="KW-1133">Transmembrane helix</keyword>
<evidence type="ECO:0000313" key="2">
    <source>
        <dbReference type="EMBL" id="OAY58714.1"/>
    </source>
</evidence>
<protein>
    <submittedName>
        <fullName evidence="2">Uncharacterized protein</fullName>
    </submittedName>
</protein>